<evidence type="ECO:0000256" key="2">
    <source>
        <dbReference type="ARBA" id="ARBA00023125"/>
    </source>
</evidence>
<dbReference type="InterPro" id="IPR036388">
    <property type="entry name" value="WH-like_DNA-bd_sf"/>
</dbReference>
<reference evidence="5 6" key="1">
    <citation type="submission" date="2018-11" db="EMBL/GenBank/DDBJ databases">
        <title>Vibrio LJC006 sp. nov., isolated from seawater during the bloom of the enteromorpha.</title>
        <authorList>
            <person name="Liang J."/>
        </authorList>
    </citation>
    <scope>NUCLEOTIDE SEQUENCE [LARGE SCALE GENOMIC DNA]</scope>
    <source>
        <strain evidence="5 6">LJC006</strain>
    </source>
</reference>
<dbReference type="GO" id="GO:0003700">
    <property type="term" value="F:DNA-binding transcription factor activity"/>
    <property type="evidence" value="ECO:0007669"/>
    <property type="project" value="InterPro"/>
</dbReference>
<dbReference type="RefSeq" id="WP_124935715.1">
    <property type="nucleotide sequence ID" value="NZ_RJVQ01000001.1"/>
</dbReference>
<name>A0A3N9U5S2_9VIBR</name>
<accession>A0A3N9U5S2</accession>
<evidence type="ECO:0000259" key="4">
    <source>
        <dbReference type="PROSITE" id="PS50995"/>
    </source>
</evidence>
<dbReference type="SUPFAM" id="SSF46785">
    <property type="entry name" value="Winged helix' DNA-binding domain"/>
    <property type="match status" value="1"/>
</dbReference>
<dbReference type="SMART" id="SM00347">
    <property type="entry name" value="HTH_MARR"/>
    <property type="match status" value="1"/>
</dbReference>
<keyword evidence="3" id="KW-0804">Transcription</keyword>
<dbReference type="Proteomes" id="UP000281112">
    <property type="component" value="Unassembled WGS sequence"/>
</dbReference>
<comment type="caution">
    <text evidence="5">The sequence shown here is derived from an EMBL/GenBank/DDBJ whole genome shotgun (WGS) entry which is preliminary data.</text>
</comment>
<sequence length="154" mass="17632">MNIHLDILKELSLAEKLAKISRLWKTVADAELTPLGLTHSRWTALWKLRRLGDSVSQKCLAESLEIELASLMRTLNQLEEQHLVVRHTCPHDKRARIVTLTNEGKAVLENIENKVLSVRRTLLKQLDENEINHLNQLLDKIALNAHKAIDEKAQ</sequence>
<gene>
    <name evidence="5" type="ORF">EES38_03240</name>
</gene>
<dbReference type="AlphaFoldDB" id="A0A3N9U5S2"/>
<dbReference type="Pfam" id="PF12802">
    <property type="entry name" value="MarR_2"/>
    <property type="match status" value="1"/>
</dbReference>
<keyword evidence="6" id="KW-1185">Reference proteome</keyword>
<evidence type="ECO:0000313" key="5">
    <source>
        <dbReference type="EMBL" id="RQW65062.1"/>
    </source>
</evidence>
<dbReference type="InterPro" id="IPR036390">
    <property type="entry name" value="WH_DNA-bd_sf"/>
</dbReference>
<proteinExistence type="predicted"/>
<dbReference type="PRINTS" id="PR00598">
    <property type="entry name" value="HTHMARR"/>
</dbReference>
<evidence type="ECO:0000256" key="1">
    <source>
        <dbReference type="ARBA" id="ARBA00023015"/>
    </source>
</evidence>
<dbReference type="EMBL" id="RJVQ01000001">
    <property type="protein sequence ID" value="RQW65062.1"/>
    <property type="molecule type" value="Genomic_DNA"/>
</dbReference>
<organism evidence="5 6">
    <name type="scientific">Vibrio viridaestus</name>
    <dbReference type="NCBI Taxonomy" id="2487322"/>
    <lineage>
        <taxon>Bacteria</taxon>
        <taxon>Pseudomonadati</taxon>
        <taxon>Pseudomonadota</taxon>
        <taxon>Gammaproteobacteria</taxon>
        <taxon>Vibrionales</taxon>
        <taxon>Vibrionaceae</taxon>
        <taxon>Vibrio</taxon>
    </lineage>
</organism>
<dbReference type="InterPro" id="IPR000835">
    <property type="entry name" value="HTH_MarR-typ"/>
</dbReference>
<evidence type="ECO:0000313" key="6">
    <source>
        <dbReference type="Proteomes" id="UP000281112"/>
    </source>
</evidence>
<dbReference type="PANTHER" id="PTHR42756">
    <property type="entry name" value="TRANSCRIPTIONAL REGULATOR, MARR"/>
    <property type="match status" value="1"/>
</dbReference>
<dbReference type="PROSITE" id="PS50995">
    <property type="entry name" value="HTH_MARR_2"/>
    <property type="match status" value="1"/>
</dbReference>
<dbReference type="OrthoDB" id="5296557at2"/>
<keyword evidence="1" id="KW-0805">Transcription regulation</keyword>
<dbReference type="PANTHER" id="PTHR42756:SF1">
    <property type="entry name" value="TRANSCRIPTIONAL REPRESSOR OF EMRAB OPERON"/>
    <property type="match status" value="1"/>
</dbReference>
<protein>
    <submittedName>
        <fullName evidence="5">MarR family transcriptional regulator</fullName>
    </submittedName>
</protein>
<evidence type="ECO:0000256" key="3">
    <source>
        <dbReference type="ARBA" id="ARBA00023163"/>
    </source>
</evidence>
<dbReference type="GO" id="GO:0003677">
    <property type="term" value="F:DNA binding"/>
    <property type="evidence" value="ECO:0007669"/>
    <property type="project" value="UniProtKB-KW"/>
</dbReference>
<keyword evidence="2" id="KW-0238">DNA-binding</keyword>
<dbReference type="Gene3D" id="1.10.10.10">
    <property type="entry name" value="Winged helix-like DNA-binding domain superfamily/Winged helix DNA-binding domain"/>
    <property type="match status" value="1"/>
</dbReference>
<feature type="domain" description="HTH marR-type" evidence="4">
    <location>
        <begin position="10"/>
        <end position="143"/>
    </location>
</feature>